<sequence length="412" mass="46874">MGILYEDSVVITSGEKQGDPHVITVNCPDKTGLGCDLCRIILLFGLSISRGDFSTDGKWCYIVLWVVGKPTTRWPLLKKRLLEVCPSHFSTSGIRFYQQEKEIQKPPDVFLLKFWCSSHPKGLLHDVTEVLCELELTIRRVKVSTAPDGKMMDLFFITDTRELLHTRKRQEETMHHLKMILADVLMSCEIELAGPEFTACSQRSPNLPSSISEELFSLELPHGPSNRHLPSHSAVVSIDNSISRSHTVIQLLCLDHKGLMYDIMRTLKDYNIQVSYGRFHLNSKGKCDIELFTMQSDGCKIVDPNKKNALCSRLRMELTRPLRAAVVSRGPDTELLVANPVELSGRGRPLVFHDITLALKQLNMSIFSVEIGRHMIHGREWEVYRILLDEGDIVWVQQNKIEEGVRNILMGW</sequence>
<accession>A0A0A0KRJ6</accession>
<evidence type="ECO:0000313" key="6">
    <source>
        <dbReference type="Proteomes" id="UP000029981"/>
    </source>
</evidence>
<dbReference type="Pfam" id="PF24926">
    <property type="entry name" value="ACT_ACR9_C"/>
    <property type="match status" value="1"/>
</dbReference>
<dbReference type="GO" id="GO:0016597">
    <property type="term" value="F:amino acid binding"/>
    <property type="evidence" value="ECO:0007669"/>
    <property type="project" value="UniProtKB-UniRule"/>
</dbReference>
<reference evidence="5 6" key="4">
    <citation type="journal article" date="2011" name="BMC Genomics">
        <title>RNA-Seq improves annotation of protein-coding genes in the cucumber genome.</title>
        <authorList>
            <person name="Li Z."/>
            <person name="Zhang Z."/>
            <person name="Yan P."/>
            <person name="Huang S."/>
            <person name="Fei Z."/>
            <person name="Lin K."/>
        </authorList>
    </citation>
    <scope>NUCLEOTIDE SEQUENCE [LARGE SCALE GENOMIC DNA]</scope>
    <source>
        <strain evidence="6">cv. 9930</strain>
    </source>
</reference>
<keyword evidence="1 2" id="KW-0677">Repeat</keyword>
<dbReference type="Proteomes" id="UP000029981">
    <property type="component" value="Chromosome 5"/>
</dbReference>
<proteinExistence type="predicted"/>
<evidence type="ECO:0000259" key="4">
    <source>
        <dbReference type="Pfam" id="PF24926"/>
    </source>
</evidence>
<evidence type="ECO:0000259" key="3">
    <source>
        <dbReference type="Pfam" id="PF24914"/>
    </source>
</evidence>
<dbReference type="AlphaFoldDB" id="A0A0A0KRJ6"/>
<evidence type="ECO:0000313" key="5">
    <source>
        <dbReference type="EMBL" id="KGN52243.1"/>
    </source>
</evidence>
<reference evidence="5 6" key="2">
    <citation type="journal article" date="2009" name="PLoS ONE">
        <title>An integrated genetic and cytogenetic map of the cucumber genome.</title>
        <authorList>
            <person name="Ren Y."/>
            <person name="Zhang Z."/>
            <person name="Liu J."/>
            <person name="Staub J.E."/>
            <person name="Han Y."/>
            <person name="Cheng Z."/>
            <person name="Li X."/>
            <person name="Lu J."/>
            <person name="Miao H."/>
            <person name="Kang H."/>
            <person name="Xie B."/>
            <person name="Gu X."/>
            <person name="Wang X."/>
            <person name="Du Y."/>
            <person name="Jin W."/>
            <person name="Huang S."/>
        </authorList>
    </citation>
    <scope>NUCLEOTIDE SEQUENCE [LARGE SCALE GENOMIC DNA]</scope>
    <source>
        <strain evidence="6">cv. 9930</strain>
    </source>
</reference>
<dbReference type="KEGG" id="csv:101203151"/>
<dbReference type="InterPro" id="IPR040217">
    <property type="entry name" value="ACR1-12"/>
</dbReference>
<feature type="domain" description="ACT" evidence="4">
    <location>
        <begin position="333"/>
        <end position="411"/>
    </location>
</feature>
<dbReference type="SUPFAM" id="SSF55021">
    <property type="entry name" value="ACT-like"/>
    <property type="match status" value="1"/>
</dbReference>
<reference evidence="5 6" key="1">
    <citation type="journal article" date="2009" name="Nat. Genet.">
        <title>The genome of the cucumber, Cucumis sativus L.</title>
        <authorList>
            <person name="Huang S."/>
            <person name="Li R."/>
            <person name="Zhang Z."/>
            <person name="Li L."/>
            <person name="Gu X."/>
            <person name="Fan W."/>
            <person name="Lucas W.J."/>
            <person name="Wang X."/>
            <person name="Xie B."/>
            <person name="Ni P."/>
            <person name="Ren Y."/>
            <person name="Zhu H."/>
            <person name="Li J."/>
            <person name="Lin K."/>
            <person name="Jin W."/>
            <person name="Fei Z."/>
            <person name="Li G."/>
            <person name="Staub J."/>
            <person name="Kilian A."/>
            <person name="van der Vossen E.A."/>
            <person name="Wu Y."/>
            <person name="Guo J."/>
            <person name="He J."/>
            <person name="Jia Z."/>
            <person name="Ren Y."/>
            <person name="Tian G."/>
            <person name="Lu Y."/>
            <person name="Ruan J."/>
            <person name="Qian W."/>
            <person name="Wang M."/>
            <person name="Huang Q."/>
            <person name="Li B."/>
            <person name="Xuan Z."/>
            <person name="Cao J."/>
            <person name="Asan"/>
            <person name="Wu Z."/>
            <person name="Zhang J."/>
            <person name="Cai Q."/>
            <person name="Bai Y."/>
            <person name="Zhao B."/>
            <person name="Han Y."/>
            <person name="Li Y."/>
            <person name="Li X."/>
            <person name="Wang S."/>
            <person name="Shi Q."/>
            <person name="Liu S."/>
            <person name="Cho W.K."/>
            <person name="Kim J.Y."/>
            <person name="Xu Y."/>
            <person name="Heller-Uszynska K."/>
            <person name="Miao H."/>
            <person name="Cheng Z."/>
            <person name="Zhang S."/>
            <person name="Wu J."/>
            <person name="Yang Y."/>
            <person name="Kang H."/>
            <person name="Li M."/>
            <person name="Liang H."/>
            <person name="Ren X."/>
            <person name="Shi Z."/>
            <person name="Wen M."/>
            <person name="Jian M."/>
            <person name="Yang H."/>
            <person name="Zhang G."/>
            <person name="Yang Z."/>
            <person name="Chen R."/>
            <person name="Liu S."/>
            <person name="Li J."/>
            <person name="Ma L."/>
            <person name="Liu H."/>
            <person name="Zhou Y."/>
            <person name="Zhao J."/>
            <person name="Fang X."/>
            <person name="Li G."/>
            <person name="Fang L."/>
            <person name="Li Y."/>
            <person name="Liu D."/>
            <person name="Zheng H."/>
            <person name="Zhang Y."/>
            <person name="Qin N."/>
            <person name="Li Z."/>
            <person name="Yang G."/>
            <person name="Yang S."/>
            <person name="Bolund L."/>
            <person name="Kristiansen K."/>
            <person name="Zheng H."/>
            <person name="Li S."/>
            <person name="Zhang X."/>
            <person name="Yang H."/>
            <person name="Wang J."/>
            <person name="Sun R."/>
            <person name="Zhang B."/>
            <person name="Jiang S."/>
            <person name="Wang J."/>
            <person name="Du Y."/>
            <person name="Li S."/>
        </authorList>
    </citation>
    <scope>NUCLEOTIDE SEQUENCE [LARGE SCALE GENOMIC DNA]</scope>
    <source>
        <strain evidence="6">cv. 9930</strain>
    </source>
</reference>
<dbReference type="EMBL" id="CM002926">
    <property type="protein sequence ID" value="KGN52243.1"/>
    <property type="molecule type" value="Genomic_DNA"/>
</dbReference>
<dbReference type="eggNOG" id="ENOG502QPK3">
    <property type="taxonomic scope" value="Eukaryota"/>
</dbReference>
<reference evidence="5 6" key="3">
    <citation type="journal article" date="2010" name="BMC Genomics">
        <title>Transcriptome sequencing and comparative analysis of cucumber flowers with different sex types.</title>
        <authorList>
            <person name="Guo S."/>
            <person name="Zheng Y."/>
            <person name="Joung J.G."/>
            <person name="Liu S."/>
            <person name="Zhang Z."/>
            <person name="Crasta O.R."/>
            <person name="Sobral B.W."/>
            <person name="Xu Y."/>
            <person name="Huang S."/>
            <person name="Fei Z."/>
        </authorList>
    </citation>
    <scope>NUCLEOTIDE SEQUENCE [LARGE SCALE GENOMIC DNA]</scope>
    <source>
        <strain evidence="6">cv. 9930</strain>
    </source>
</reference>
<evidence type="ECO:0000256" key="1">
    <source>
        <dbReference type="ARBA" id="ARBA00022737"/>
    </source>
</evidence>
<organism evidence="5 6">
    <name type="scientific">Cucumis sativus</name>
    <name type="common">Cucumber</name>
    <dbReference type="NCBI Taxonomy" id="3659"/>
    <lineage>
        <taxon>Eukaryota</taxon>
        <taxon>Viridiplantae</taxon>
        <taxon>Streptophyta</taxon>
        <taxon>Embryophyta</taxon>
        <taxon>Tracheophyta</taxon>
        <taxon>Spermatophyta</taxon>
        <taxon>Magnoliopsida</taxon>
        <taxon>eudicotyledons</taxon>
        <taxon>Gunneridae</taxon>
        <taxon>Pentapetalae</taxon>
        <taxon>rosids</taxon>
        <taxon>fabids</taxon>
        <taxon>Cucurbitales</taxon>
        <taxon>Cucurbitaceae</taxon>
        <taxon>Benincaseae</taxon>
        <taxon>Cucumis</taxon>
    </lineage>
</organism>
<gene>
    <name evidence="5" type="ORF">Csa_5G622580</name>
</gene>
<dbReference type="OMA" id="HGREWEV"/>
<dbReference type="PANTHER" id="PTHR31096:SF74">
    <property type="entry name" value="ACT DOMAIN-CONTAINING PROTEIN ACR"/>
    <property type="match status" value="1"/>
</dbReference>
<dbReference type="InterPro" id="IPR056805">
    <property type="entry name" value="ACT_ACR9/10_C"/>
</dbReference>
<name>A0A0A0KRJ6_CUCSA</name>
<dbReference type="InterPro" id="IPR045865">
    <property type="entry name" value="ACT-like_dom_sf"/>
</dbReference>
<dbReference type="Pfam" id="PF24931">
    <property type="entry name" value="ACT_ACR9_3rd"/>
    <property type="match status" value="1"/>
</dbReference>
<dbReference type="OrthoDB" id="2019824at2759"/>
<evidence type="ECO:0000256" key="2">
    <source>
        <dbReference type="RuleBase" id="RU369043"/>
    </source>
</evidence>
<dbReference type="Gramene" id="KGN52243">
    <property type="protein sequence ID" value="KGN52243"/>
    <property type="gene ID" value="Csa_5G622580"/>
</dbReference>
<dbReference type="Pfam" id="PF24914">
    <property type="entry name" value="ACR10_N"/>
    <property type="match status" value="1"/>
</dbReference>
<dbReference type="InterPro" id="IPR056816">
    <property type="entry name" value="ACR2/9/10_N"/>
</dbReference>
<comment type="function">
    <text evidence="2">Binds amino acids.</text>
</comment>
<feature type="domain" description="ACT" evidence="3">
    <location>
        <begin position="12"/>
        <end position="86"/>
    </location>
</feature>
<dbReference type="PANTHER" id="PTHR31096">
    <property type="entry name" value="ACT DOMAIN-CONTAINING PROTEIN ACR4-RELATED"/>
    <property type="match status" value="1"/>
</dbReference>
<keyword evidence="6" id="KW-1185">Reference proteome</keyword>
<protein>
    <recommendedName>
        <fullName evidence="2">ACT domain-containing protein ACR</fullName>
    </recommendedName>
    <alternativeName>
        <fullName evidence="2">Protein ACT DOMAIN REPEATS</fullName>
    </alternativeName>
</protein>
<dbReference type="STRING" id="3659.A0A0A0KRJ6"/>